<dbReference type="PROSITE" id="PS51257">
    <property type="entry name" value="PROKAR_LIPOPROTEIN"/>
    <property type="match status" value="1"/>
</dbReference>
<keyword evidence="1" id="KW-0732">Signal</keyword>
<reference evidence="3" key="1">
    <citation type="submission" date="2016-10" db="EMBL/GenBank/DDBJ databases">
        <authorList>
            <person name="Varghese N."/>
            <person name="Submissions S."/>
        </authorList>
    </citation>
    <scope>NUCLEOTIDE SEQUENCE [LARGE SCALE GENOMIC DNA]</scope>
    <source>
        <strain evidence="3">PL19</strain>
    </source>
</reference>
<dbReference type="RefSeq" id="WP_245793636.1">
    <property type="nucleotide sequence ID" value="NZ_FOSG01000009.1"/>
</dbReference>
<gene>
    <name evidence="2" type="ORF">SAMN05192584_109159</name>
</gene>
<proteinExistence type="predicted"/>
<dbReference type="InterPro" id="IPR036182">
    <property type="entry name" value="PCuAC_sf"/>
</dbReference>
<evidence type="ECO:0000313" key="2">
    <source>
        <dbReference type="EMBL" id="SFK85211.1"/>
    </source>
</evidence>
<evidence type="ECO:0008006" key="4">
    <source>
        <dbReference type="Google" id="ProtNLM"/>
    </source>
</evidence>
<dbReference type="Pfam" id="PF04314">
    <property type="entry name" value="PCuAC"/>
    <property type="match status" value="1"/>
</dbReference>
<accession>A0A1I4CZD2</accession>
<feature type="chain" id="PRO_5039017065" description="Copper(I)-binding protein" evidence="1">
    <location>
        <begin position="29"/>
        <end position="189"/>
    </location>
</feature>
<dbReference type="Proteomes" id="UP000198928">
    <property type="component" value="Unassembled WGS sequence"/>
</dbReference>
<feature type="signal peptide" evidence="1">
    <location>
        <begin position="1"/>
        <end position="28"/>
    </location>
</feature>
<keyword evidence="3" id="KW-1185">Reference proteome</keyword>
<dbReference type="EMBL" id="FOSG01000009">
    <property type="protein sequence ID" value="SFK85211.1"/>
    <property type="molecule type" value="Genomic_DNA"/>
</dbReference>
<dbReference type="AlphaFoldDB" id="A0A1I4CZD2"/>
<dbReference type="InterPro" id="IPR007410">
    <property type="entry name" value="LpqE-like"/>
</dbReference>
<sequence length="189" mass="19862">MRETQFGPPRVLRRLLAPLLAAVLALTAAGCGGTDDQGEIPGAGEVDSPGANAGIGSVLVRYAHLAEPTDGPWQVGGDVPLYAQLYDQEPPADRLVSAESPAAESVEIVGQGGEVVEGGVELTPDKLTGLEEGGTYLVLRDVRQRIRGGDFVWVTFHFEDAGSLSMQVPAQTPTYDQESSPPPLPTSTR</sequence>
<organism evidence="2 3">
    <name type="scientific">Streptomyces pini</name>
    <dbReference type="NCBI Taxonomy" id="1520580"/>
    <lineage>
        <taxon>Bacteria</taxon>
        <taxon>Bacillati</taxon>
        <taxon>Actinomycetota</taxon>
        <taxon>Actinomycetes</taxon>
        <taxon>Kitasatosporales</taxon>
        <taxon>Streptomycetaceae</taxon>
        <taxon>Streptomyces</taxon>
    </lineage>
</organism>
<protein>
    <recommendedName>
        <fullName evidence="4">Copper(I)-binding protein</fullName>
    </recommendedName>
</protein>
<name>A0A1I4CZD2_9ACTN</name>
<dbReference type="Gene3D" id="2.60.40.1890">
    <property type="entry name" value="PCu(A)C copper chaperone"/>
    <property type="match status" value="1"/>
</dbReference>
<evidence type="ECO:0000256" key="1">
    <source>
        <dbReference type="SAM" id="SignalP"/>
    </source>
</evidence>
<dbReference type="SUPFAM" id="SSF110087">
    <property type="entry name" value="DR1885-like metal-binding protein"/>
    <property type="match status" value="1"/>
</dbReference>
<evidence type="ECO:0000313" key="3">
    <source>
        <dbReference type="Proteomes" id="UP000198928"/>
    </source>
</evidence>